<comment type="caution">
    <text evidence="7">The sequence shown here is derived from an EMBL/GenBank/DDBJ whole genome shotgun (WGS) entry which is preliminary data.</text>
</comment>
<dbReference type="SUPFAM" id="SSF50193">
    <property type="entry name" value="Ribosomal protein L14"/>
    <property type="match status" value="1"/>
</dbReference>
<dbReference type="AlphaFoldDB" id="A0A9W8AAH3"/>
<dbReference type="EMBL" id="JANBPT010000139">
    <property type="protein sequence ID" value="KAJ1927005.1"/>
    <property type="molecule type" value="Genomic_DNA"/>
</dbReference>
<dbReference type="GO" id="GO:0005762">
    <property type="term" value="C:mitochondrial large ribosomal subunit"/>
    <property type="evidence" value="ECO:0007669"/>
    <property type="project" value="TreeGrafter"/>
</dbReference>
<protein>
    <recommendedName>
        <fullName evidence="5">Large ribosomal subunit protein uL14m</fullName>
    </recommendedName>
</protein>
<keyword evidence="2 6" id="KW-0689">Ribosomal protein</keyword>
<keyword evidence="8" id="KW-1185">Reference proteome</keyword>
<dbReference type="HAMAP" id="MF_01367">
    <property type="entry name" value="Ribosomal_uL14"/>
    <property type="match status" value="1"/>
</dbReference>
<organism evidence="7 8">
    <name type="scientific">Tieghemiomyces parasiticus</name>
    <dbReference type="NCBI Taxonomy" id="78921"/>
    <lineage>
        <taxon>Eukaryota</taxon>
        <taxon>Fungi</taxon>
        <taxon>Fungi incertae sedis</taxon>
        <taxon>Zoopagomycota</taxon>
        <taxon>Kickxellomycotina</taxon>
        <taxon>Dimargaritomycetes</taxon>
        <taxon>Dimargaritales</taxon>
        <taxon>Dimargaritaceae</taxon>
        <taxon>Tieghemiomyces</taxon>
    </lineage>
</organism>
<dbReference type="Proteomes" id="UP001150569">
    <property type="component" value="Unassembled WGS sequence"/>
</dbReference>
<reference evidence="7" key="1">
    <citation type="submission" date="2022-07" db="EMBL/GenBank/DDBJ databases">
        <title>Phylogenomic reconstructions and comparative analyses of Kickxellomycotina fungi.</title>
        <authorList>
            <person name="Reynolds N.K."/>
            <person name="Stajich J.E."/>
            <person name="Barry K."/>
            <person name="Grigoriev I.V."/>
            <person name="Crous P."/>
            <person name="Smith M.E."/>
        </authorList>
    </citation>
    <scope>NUCLEOTIDE SEQUENCE</scope>
    <source>
        <strain evidence="7">RSA 861</strain>
    </source>
</reference>
<accession>A0A9W8AAH3</accession>
<dbReference type="InterPro" id="IPR036853">
    <property type="entry name" value="Ribosomal_uL14_sf"/>
</dbReference>
<comment type="function">
    <text evidence="4">Component of the mitochondrial ribosome (mitoribosome), a dedicated translation machinery responsible for the synthesis of mitochondrial genome-encoded proteins, including at least some of the essential transmembrane subunits of the mitochondrial respiratory chain. The mitoribosomes are attached to the mitochondrial inner membrane and translation products are cotranslationally integrated into the membrane.</text>
</comment>
<dbReference type="FunFam" id="2.40.150.20:FF:000005">
    <property type="entry name" value="50S ribosomal protein L14"/>
    <property type="match status" value="1"/>
</dbReference>
<dbReference type="Gene3D" id="2.40.150.20">
    <property type="entry name" value="Ribosomal protein L14"/>
    <property type="match status" value="1"/>
</dbReference>
<sequence length="130" mass="14042">MIGLKSKLHVIDNTGALIAECIRTLNNAKVARVGDEIVVAVKKARSVSDGSLSSLAATKIRKGDVRRALIVRTKSPISRPDGRYIRFDDNACVLLNNQKQPLGTRILGLVASDIKAKGWTKVISLAPKII</sequence>
<keyword evidence="3 6" id="KW-0687">Ribonucleoprotein</keyword>
<evidence type="ECO:0000256" key="3">
    <source>
        <dbReference type="ARBA" id="ARBA00023274"/>
    </source>
</evidence>
<proteinExistence type="inferred from homology"/>
<gene>
    <name evidence="7" type="primary">mrpl38</name>
    <name evidence="7" type="ORF">IWQ60_003301</name>
</gene>
<dbReference type="PANTHER" id="PTHR11761">
    <property type="entry name" value="50S/60S RIBOSOMAL PROTEIN L14/L23"/>
    <property type="match status" value="1"/>
</dbReference>
<comment type="similarity">
    <text evidence="1 6">Belongs to the universal ribosomal protein uL14 family.</text>
</comment>
<dbReference type="PANTHER" id="PTHR11761:SF3">
    <property type="entry name" value="LARGE RIBOSOMAL SUBUNIT PROTEIN UL14M"/>
    <property type="match status" value="1"/>
</dbReference>
<dbReference type="PROSITE" id="PS00049">
    <property type="entry name" value="RIBOSOMAL_L14"/>
    <property type="match status" value="1"/>
</dbReference>
<dbReference type="InterPro" id="IPR005745">
    <property type="entry name" value="Ribosomal_uL14_bac-type"/>
</dbReference>
<evidence type="ECO:0000256" key="2">
    <source>
        <dbReference type="ARBA" id="ARBA00022980"/>
    </source>
</evidence>
<evidence type="ECO:0000313" key="8">
    <source>
        <dbReference type="Proteomes" id="UP001150569"/>
    </source>
</evidence>
<dbReference type="Pfam" id="PF00238">
    <property type="entry name" value="Ribosomal_L14"/>
    <property type="match status" value="1"/>
</dbReference>
<evidence type="ECO:0000256" key="4">
    <source>
        <dbReference type="ARBA" id="ARBA00037226"/>
    </source>
</evidence>
<evidence type="ECO:0000313" key="7">
    <source>
        <dbReference type="EMBL" id="KAJ1927005.1"/>
    </source>
</evidence>
<evidence type="ECO:0000256" key="5">
    <source>
        <dbReference type="ARBA" id="ARBA00040118"/>
    </source>
</evidence>
<dbReference type="NCBIfam" id="TIGR01067">
    <property type="entry name" value="rplN_bact"/>
    <property type="match status" value="1"/>
</dbReference>
<name>A0A9W8AAH3_9FUNG</name>
<dbReference type="GO" id="GO:0003735">
    <property type="term" value="F:structural constituent of ribosome"/>
    <property type="evidence" value="ECO:0007669"/>
    <property type="project" value="InterPro"/>
</dbReference>
<dbReference type="GO" id="GO:0006412">
    <property type="term" value="P:translation"/>
    <property type="evidence" value="ECO:0007669"/>
    <property type="project" value="InterPro"/>
</dbReference>
<dbReference type="GO" id="GO:0070180">
    <property type="term" value="F:large ribosomal subunit rRNA binding"/>
    <property type="evidence" value="ECO:0007669"/>
    <property type="project" value="TreeGrafter"/>
</dbReference>
<evidence type="ECO:0000256" key="6">
    <source>
        <dbReference type="RuleBase" id="RU003949"/>
    </source>
</evidence>
<evidence type="ECO:0000256" key="1">
    <source>
        <dbReference type="ARBA" id="ARBA00010745"/>
    </source>
</evidence>
<dbReference type="InterPro" id="IPR019972">
    <property type="entry name" value="Ribosomal_uL14_CS"/>
</dbReference>
<dbReference type="OrthoDB" id="274765at2759"/>
<dbReference type="SMART" id="SM01374">
    <property type="entry name" value="Ribosomal_L14"/>
    <property type="match status" value="1"/>
</dbReference>
<dbReference type="CDD" id="cd00337">
    <property type="entry name" value="Ribosomal_uL14"/>
    <property type="match status" value="1"/>
</dbReference>
<dbReference type="InterPro" id="IPR000218">
    <property type="entry name" value="Ribosomal_uL14"/>
</dbReference>